<dbReference type="Proteomes" id="UP000295727">
    <property type="component" value="Chromosome 2"/>
</dbReference>
<evidence type="ECO:0000313" key="2">
    <source>
        <dbReference type="Proteomes" id="UP000295727"/>
    </source>
</evidence>
<reference evidence="1 2" key="1">
    <citation type="submission" date="2019-03" db="EMBL/GenBank/DDBJ databases">
        <title>Paraburkholderia sp. 7MH5, isolated from subtropical forest soil.</title>
        <authorList>
            <person name="Gao Z.-H."/>
            <person name="Qiu L.-H."/>
        </authorList>
    </citation>
    <scope>NUCLEOTIDE SEQUENCE [LARGE SCALE GENOMIC DNA]</scope>
    <source>
        <strain evidence="1 2">7MH5</strain>
    </source>
</reference>
<dbReference type="Pfam" id="PF06299">
    <property type="entry name" value="DUF1045"/>
    <property type="match status" value="1"/>
</dbReference>
<organism evidence="1 2">
    <name type="scientific">Paraburkholderia pallida</name>
    <dbReference type="NCBI Taxonomy" id="2547399"/>
    <lineage>
        <taxon>Bacteria</taxon>
        <taxon>Pseudomonadati</taxon>
        <taxon>Pseudomonadota</taxon>
        <taxon>Betaproteobacteria</taxon>
        <taxon>Burkholderiales</taxon>
        <taxon>Burkholderiaceae</taxon>
        <taxon>Paraburkholderia</taxon>
    </lineage>
</organism>
<accession>A0A4P7D1Y8</accession>
<dbReference type="EMBL" id="CP038149">
    <property type="protein sequence ID" value="QBR00444.1"/>
    <property type="molecule type" value="Genomic_DNA"/>
</dbReference>
<dbReference type="OrthoDB" id="5801437at2"/>
<keyword evidence="2" id="KW-1185">Reference proteome</keyword>
<evidence type="ECO:0000313" key="1">
    <source>
        <dbReference type="EMBL" id="QBR00444.1"/>
    </source>
</evidence>
<gene>
    <name evidence="1" type="ORF">E1956_25730</name>
</gene>
<name>A0A4P7D1Y8_9BURK</name>
<dbReference type="InterPro" id="IPR009389">
    <property type="entry name" value="DUF1045"/>
</dbReference>
<proteinExistence type="predicted"/>
<dbReference type="AlphaFoldDB" id="A0A4P7D1Y8"/>
<dbReference type="PIRSF" id="PIRSF033328">
    <property type="entry name" value="Phest_Mll4975"/>
    <property type="match status" value="1"/>
</dbReference>
<dbReference type="KEGG" id="ppai:E1956_25730"/>
<sequence>MSAAHESWSEATRFAIYYAPPRASQWWRAGCAWLGRDPESGETLAPPRPAALAQPLEALTGAPRRYGWHGTLVPPFRLAAGVTPQTLLAAAQAWGAGRARFEVAVEAATLGRFVALSAADDSGAQALNELAASALRTLGHLRAAQTADELARRLDAPLTPRQRAYVEEWGYPYVFDEFRFHMTLSDSLDDEALRASLTHAWNAQMRDAGPLPVEGVALYVEPRPGEPFALWRRVDFPADCVADEQARVRA</sequence>
<protein>
    <submittedName>
        <fullName evidence="1">DUF1045 domain-containing protein</fullName>
    </submittedName>
</protein>
<dbReference type="RefSeq" id="WP_134754093.1">
    <property type="nucleotide sequence ID" value="NZ_CP038149.1"/>
</dbReference>